<reference evidence="1 2" key="2">
    <citation type="submission" date="2018-11" db="EMBL/GenBank/DDBJ databases">
        <authorList>
            <consortium name="Pathogen Informatics"/>
        </authorList>
    </citation>
    <scope>NUCLEOTIDE SEQUENCE [LARGE SCALE GENOMIC DNA]</scope>
</reference>
<organism evidence="3">
    <name type="scientific">Soboliphyme baturini</name>
    <dbReference type="NCBI Taxonomy" id="241478"/>
    <lineage>
        <taxon>Eukaryota</taxon>
        <taxon>Metazoa</taxon>
        <taxon>Ecdysozoa</taxon>
        <taxon>Nematoda</taxon>
        <taxon>Enoplea</taxon>
        <taxon>Dorylaimia</taxon>
        <taxon>Dioctophymatida</taxon>
        <taxon>Dioctophymatoidea</taxon>
        <taxon>Soboliphymatidae</taxon>
        <taxon>Soboliphyme</taxon>
    </lineage>
</organism>
<reference evidence="3" key="1">
    <citation type="submission" date="2016-06" db="UniProtKB">
        <authorList>
            <consortium name="WormBaseParasite"/>
        </authorList>
    </citation>
    <scope>IDENTIFICATION</scope>
</reference>
<evidence type="ECO:0000313" key="1">
    <source>
        <dbReference type="EMBL" id="VDP04131.1"/>
    </source>
</evidence>
<evidence type="ECO:0000313" key="2">
    <source>
        <dbReference type="Proteomes" id="UP000270296"/>
    </source>
</evidence>
<protein>
    <submittedName>
        <fullName evidence="3">Kinesin motor domain-containing protein</fullName>
    </submittedName>
</protein>
<dbReference type="AlphaFoldDB" id="A0A183IL65"/>
<accession>A0A183IL65</accession>
<dbReference type="WBParaSite" id="SBAD_0000455101-mRNA-1">
    <property type="protein sequence ID" value="SBAD_0000455101-mRNA-1"/>
    <property type="gene ID" value="SBAD_0000455101"/>
</dbReference>
<dbReference type="EMBL" id="UZAM01008274">
    <property type="protein sequence ID" value="VDP04131.1"/>
    <property type="molecule type" value="Genomic_DNA"/>
</dbReference>
<keyword evidence="2" id="KW-1185">Reference proteome</keyword>
<dbReference type="Proteomes" id="UP000270296">
    <property type="component" value="Unassembled WGS sequence"/>
</dbReference>
<evidence type="ECO:0000313" key="3">
    <source>
        <dbReference type="WBParaSite" id="SBAD_0000455101-mRNA-1"/>
    </source>
</evidence>
<gene>
    <name evidence="1" type="ORF">SBAD_LOCUS4361</name>
</gene>
<name>A0A183IL65_9BILA</name>
<proteinExistence type="predicted"/>
<sequence length="73" mass="8438">MHGTRFQRVNFAVPLVSVTVTRPDDEDDTTNHQSVAVDPVEIDFRELQFFRARDDDRPVDRCSPKPPVRACRL</sequence>